<keyword evidence="2" id="KW-0812">Transmembrane</keyword>
<feature type="transmembrane region" description="Helical" evidence="2">
    <location>
        <begin position="251"/>
        <end position="271"/>
    </location>
</feature>
<dbReference type="STRING" id="717646.M2MX68"/>
<name>M2MX68_BAUPA</name>
<evidence type="ECO:0000313" key="3">
    <source>
        <dbReference type="EMBL" id="EMC96143.1"/>
    </source>
</evidence>
<organism evidence="3 4">
    <name type="scientific">Baudoinia panamericana (strain UAMH 10762)</name>
    <name type="common">Angels' share fungus</name>
    <name type="synonym">Baudoinia compniacensis (strain UAMH 10762)</name>
    <dbReference type="NCBI Taxonomy" id="717646"/>
    <lineage>
        <taxon>Eukaryota</taxon>
        <taxon>Fungi</taxon>
        <taxon>Dikarya</taxon>
        <taxon>Ascomycota</taxon>
        <taxon>Pezizomycotina</taxon>
        <taxon>Dothideomycetes</taxon>
        <taxon>Dothideomycetidae</taxon>
        <taxon>Mycosphaerellales</taxon>
        <taxon>Teratosphaeriaceae</taxon>
        <taxon>Baudoinia</taxon>
    </lineage>
</organism>
<feature type="region of interest" description="Disordered" evidence="1">
    <location>
        <begin position="294"/>
        <end position="322"/>
    </location>
</feature>
<keyword evidence="2" id="KW-1133">Transmembrane helix</keyword>
<accession>M2MX68</accession>
<dbReference type="Proteomes" id="UP000011761">
    <property type="component" value="Unassembled WGS sequence"/>
</dbReference>
<keyword evidence="4" id="KW-1185">Reference proteome</keyword>
<reference evidence="3 4" key="1">
    <citation type="journal article" date="2012" name="PLoS Pathog.">
        <title>Diverse lifestyles and strategies of plant pathogenesis encoded in the genomes of eighteen Dothideomycetes fungi.</title>
        <authorList>
            <person name="Ohm R.A."/>
            <person name="Feau N."/>
            <person name="Henrissat B."/>
            <person name="Schoch C.L."/>
            <person name="Horwitz B.A."/>
            <person name="Barry K.W."/>
            <person name="Condon B.J."/>
            <person name="Copeland A.C."/>
            <person name="Dhillon B."/>
            <person name="Glaser F."/>
            <person name="Hesse C.N."/>
            <person name="Kosti I."/>
            <person name="LaButti K."/>
            <person name="Lindquist E.A."/>
            <person name="Lucas S."/>
            <person name="Salamov A.A."/>
            <person name="Bradshaw R.E."/>
            <person name="Ciuffetti L."/>
            <person name="Hamelin R.C."/>
            <person name="Kema G.H.J."/>
            <person name="Lawrence C."/>
            <person name="Scott J.A."/>
            <person name="Spatafora J.W."/>
            <person name="Turgeon B.G."/>
            <person name="de Wit P.J.G.M."/>
            <person name="Zhong S."/>
            <person name="Goodwin S.B."/>
            <person name="Grigoriev I.V."/>
        </authorList>
    </citation>
    <scope>NUCLEOTIDE SEQUENCE [LARGE SCALE GENOMIC DNA]</scope>
    <source>
        <strain evidence="3 4">UAMH 10762</strain>
    </source>
</reference>
<feature type="transmembrane region" description="Helical" evidence="2">
    <location>
        <begin position="174"/>
        <end position="194"/>
    </location>
</feature>
<dbReference type="AlphaFoldDB" id="M2MX68"/>
<dbReference type="Pfam" id="PF11309">
    <property type="entry name" value="DUF3112"/>
    <property type="match status" value="1"/>
</dbReference>
<dbReference type="PANTHER" id="PTHR35184">
    <property type="entry name" value="YALI0C10208P"/>
    <property type="match status" value="1"/>
</dbReference>
<keyword evidence="2" id="KW-0472">Membrane</keyword>
<dbReference type="KEGG" id="bcom:BAUCODRAFT_33488"/>
<dbReference type="eggNOG" id="ENOG502S0ZE">
    <property type="taxonomic scope" value="Eukaryota"/>
</dbReference>
<gene>
    <name evidence="3" type="ORF">BAUCODRAFT_33488</name>
</gene>
<proteinExistence type="predicted"/>
<feature type="transmembrane region" description="Helical" evidence="2">
    <location>
        <begin position="88"/>
        <end position="117"/>
    </location>
</feature>
<feature type="transmembrane region" description="Helical" evidence="2">
    <location>
        <begin position="129"/>
        <end position="154"/>
    </location>
</feature>
<dbReference type="PANTHER" id="PTHR35184:SF1">
    <property type="entry name" value="INTEGRAL MEMBRANE PROTEIN"/>
    <property type="match status" value="1"/>
</dbReference>
<feature type="transmembrane region" description="Helical" evidence="2">
    <location>
        <begin position="59"/>
        <end position="82"/>
    </location>
</feature>
<evidence type="ECO:0000313" key="4">
    <source>
        <dbReference type="Proteomes" id="UP000011761"/>
    </source>
</evidence>
<protein>
    <recommendedName>
        <fullName evidence="5">G-protein coupled receptors family 3 profile domain-containing protein</fullName>
    </recommendedName>
</protein>
<dbReference type="OrthoDB" id="3357002at2759"/>
<dbReference type="EMBL" id="KB445555">
    <property type="protein sequence ID" value="EMC96143.1"/>
    <property type="molecule type" value="Genomic_DNA"/>
</dbReference>
<dbReference type="InterPro" id="IPR021460">
    <property type="entry name" value="DUF3112"/>
</dbReference>
<evidence type="ECO:0008006" key="5">
    <source>
        <dbReference type="Google" id="ProtNLM"/>
    </source>
</evidence>
<evidence type="ECO:0000256" key="2">
    <source>
        <dbReference type="SAM" id="Phobius"/>
    </source>
</evidence>
<dbReference type="RefSeq" id="XP_007676017.1">
    <property type="nucleotide sequence ID" value="XM_007677827.1"/>
</dbReference>
<dbReference type="GeneID" id="19112140"/>
<dbReference type="HOGENOM" id="CLU_024263_0_1_1"/>
<evidence type="ECO:0000256" key="1">
    <source>
        <dbReference type="SAM" id="MobiDB-lite"/>
    </source>
</evidence>
<dbReference type="OMA" id="FKAGANW"/>
<feature type="transmembrane region" description="Helical" evidence="2">
    <location>
        <begin position="25"/>
        <end position="47"/>
    </location>
</feature>
<sequence length="322" mass="36204">MSQATRGPPYAPTTAGLGGQPTLSLDVPLCAVFLLLYLCFGTVNATIFVRNLRRGHKFLFSWFLVAFCLLRIITCALRIAWATEPRNIQVIITANIFVNVGIIFVYVINLFFAYRILCARQPEIGWSRILHYGLVALLVVMMIAIFLLISMVVFSSYTLSSYYLRVARDCQLFGLTYFTFIVAMAPVILATSYILPKSSTPQHFGKGEMHLKSIILAVSCVLCALIAGFKAGVTWSHPRPRADPAWFHSKACFYCFGFMLEIIILTLFLVAEIDQRFHIPNGSTKRRSYHSHQVEEAEVFESRPDTAREASVESAMSEKESV</sequence>
<feature type="transmembrane region" description="Helical" evidence="2">
    <location>
        <begin position="214"/>
        <end position="231"/>
    </location>
</feature>